<dbReference type="Proteomes" id="UP001219605">
    <property type="component" value="Chromosome"/>
</dbReference>
<sequence>MTTTNDPYLLRRLLWCGPCEVHFVCINKAEFDPQKQAHVPKRHYKCPLGCRRELLSAEAIESQAWTEAERRATISDIQPPCRQSVLEMLLVKVVIGRTFADVEFTWLT</sequence>
<evidence type="ECO:0000313" key="1">
    <source>
        <dbReference type="EMBL" id="WDZ84001.1"/>
    </source>
</evidence>
<keyword evidence="2" id="KW-1185">Reference proteome</keyword>
<evidence type="ECO:0000313" key="2">
    <source>
        <dbReference type="Proteomes" id="UP001219605"/>
    </source>
</evidence>
<name>A0ABY7ZML3_9ACTN</name>
<gene>
    <name evidence="1" type="ORF">PVK37_26595</name>
</gene>
<reference evidence="1 2" key="1">
    <citation type="submission" date="2023-02" db="EMBL/GenBank/DDBJ databases">
        <authorList>
            <person name="Mo P."/>
        </authorList>
    </citation>
    <scope>NUCLEOTIDE SEQUENCE [LARGE SCALE GENOMIC DNA]</scope>
    <source>
        <strain evidence="1 2">HUAS 3</strain>
    </source>
</reference>
<accession>A0ABY7ZML3</accession>
<protein>
    <submittedName>
        <fullName evidence="1">Uncharacterized protein</fullName>
    </submittedName>
</protein>
<dbReference type="EMBL" id="CP118615">
    <property type="protein sequence ID" value="WDZ84001.1"/>
    <property type="molecule type" value="Genomic_DNA"/>
</dbReference>
<organism evidence="1 2">
    <name type="scientific">Micromonospora cathayae</name>
    <dbReference type="NCBI Taxonomy" id="3028804"/>
    <lineage>
        <taxon>Bacteria</taxon>
        <taxon>Bacillati</taxon>
        <taxon>Actinomycetota</taxon>
        <taxon>Actinomycetes</taxon>
        <taxon>Micromonosporales</taxon>
        <taxon>Micromonosporaceae</taxon>
        <taxon>Micromonospora</taxon>
    </lineage>
</organism>
<proteinExistence type="predicted"/>
<dbReference type="RefSeq" id="WP_275030558.1">
    <property type="nucleotide sequence ID" value="NZ_CP118615.1"/>
</dbReference>